<accession>A0A7Z0DAQ1</accession>
<reference evidence="2 3" key="1">
    <citation type="submission" date="2020-07" db="EMBL/GenBank/DDBJ databases">
        <title>Sequencing the genomes of 1000 actinobacteria strains.</title>
        <authorList>
            <person name="Klenk H.-P."/>
        </authorList>
    </citation>
    <scope>NUCLEOTIDE SEQUENCE [LARGE SCALE GENOMIC DNA]</scope>
    <source>
        <strain evidence="2 3">DSM 103164</strain>
    </source>
</reference>
<feature type="domain" description="N-acetyltransferase" evidence="1">
    <location>
        <begin position="3"/>
        <end position="149"/>
    </location>
</feature>
<dbReference type="Proteomes" id="UP000527616">
    <property type="component" value="Unassembled WGS sequence"/>
</dbReference>
<keyword evidence="2" id="KW-0808">Transferase</keyword>
<proteinExistence type="predicted"/>
<sequence>MAQTYADLLPGDFARLRRAEQPAVAAELAARMGGPGNDHEHWLAEDADGIAAVAETGPGPLEWEIENGYPAPPVPLQLIKLYAVRRAHGTGVGQALFDAALGPRAAYLWIFDGNSRALAFYRRNGFRPDGFTAVSGPGWGESLMLRLARASTVTA</sequence>
<dbReference type="AlphaFoldDB" id="A0A7Z0DAQ1"/>
<dbReference type="EMBL" id="JACBZS010000001">
    <property type="protein sequence ID" value="NYI71880.1"/>
    <property type="molecule type" value="Genomic_DNA"/>
</dbReference>
<dbReference type="InterPro" id="IPR016181">
    <property type="entry name" value="Acyl_CoA_acyltransferase"/>
</dbReference>
<keyword evidence="3" id="KW-1185">Reference proteome</keyword>
<gene>
    <name evidence="2" type="ORF">GGQ54_002440</name>
</gene>
<name>A0A7Z0DAQ1_9ACTN</name>
<dbReference type="PROSITE" id="PS51186">
    <property type="entry name" value="GNAT"/>
    <property type="match status" value="1"/>
</dbReference>
<evidence type="ECO:0000313" key="3">
    <source>
        <dbReference type="Proteomes" id="UP000527616"/>
    </source>
</evidence>
<comment type="caution">
    <text evidence="2">The sequence shown here is derived from an EMBL/GenBank/DDBJ whole genome shotgun (WGS) entry which is preliminary data.</text>
</comment>
<dbReference type="RefSeq" id="WP_179445647.1">
    <property type="nucleotide sequence ID" value="NZ_JACBZS010000001.1"/>
</dbReference>
<organism evidence="2 3">
    <name type="scientific">Naumannella cuiyingiana</name>
    <dbReference type="NCBI Taxonomy" id="1347891"/>
    <lineage>
        <taxon>Bacteria</taxon>
        <taxon>Bacillati</taxon>
        <taxon>Actinomycetota</taxon>
        <taxon>Actinomycetes</taxon>
        <taxon>Propionibacteriales</taxon>
        <taxon>Propionibacteriaceae</taxon>
        <taxon>Naumannella</taxon>
    </lineage>
</organism>
<dbReference type="Pfam" id="PF13508">
    <property type="entry name" value="Acetyltransf_7"/>
    <property type="match status" value="1"/>
</dbReference>
<protein>
    <submittedName>
        <fullName evidence="2">GNAT superfamily N-acetyltransferase</fullName>
    </submittedName>
</protein>
<evidence type="ECO:0000313" key="2">
    <source>
        <dbReference type="EMBL" id="NYI71880.1"/>
    </source>
</evidence>
<dbReference type="SUPFAM" id="SSF55729">
    <property type="entry name" value="Acyl-CoA N-acyltransferases (Nat)"/>
    <property type="match status" value="1"/>
</dbReference>
<dbReference type="InterPro" id="IPR000182">
    <property type="entry name" value="GNAT_dom"/>
</dbReference>
<dbReference type="GO" id="GO:0016747">
    <property type="term" value="F:acyltransferase activity, transferring groups other than amino-acyl groups"/>
    <property type="evidence" value="ECO:0007669"/>
    <property type="project" value="InterPro"/>
</dbReference>
<dbReference type="Gene3D" id="3.40.630.30">
    <property type="match status" value="1"/>
</dbReference>
<evidence type="ECO:0000259" key="1">
    <source>
        <dbReference type="PROSITE" id="PS51186"/>
    </source>
</evidence>